<protein>
    <submittedName>
        <fullName evidence="1">Uncharacterized protein</fullName>
    </submittedName>
</protein>
<sequence>MNPTTLLRFSRLSLSPLSTPLALAACLSNRLPQHLSQPRLRAPLTNDATDQPLSSIDSSPAAPEILGPHSISWANVSLSGRTPKMKPRIGTVIGAGKMDKVVRVQYIIQVMDNHLGKPFDKKMVVRVADPRNSLREGDLIKFIPGYRTSKNVHHVVDRIVAPFGEDISQRPPLMTPLERAQSRIPKRNKGKTELKIGKVKARVLKRLLAEGLASDKELKSGEFKGPLTVEAQQVHAHFEELYARRSRPKPGEL</sequence>
<reference evidence="1" key="1">
    <citation type="journal article" date="2022" name="bioRxiv">
        <title>Population genetic analysis of Ophidiomyces ophidiicola, the causative agent of snake fungal disease, indicates recent introductions to the USA.</title>
        <authorList>
            <person name="Ladner J.T."/>
            <person name="Palmer J.M."/>
            <person name="Ettinger C.L."/>
            <person name="Stajich J.E."/>
            <person name="Farrell T.M."/>
            <person name="Glorioso B.M."/>
            <person name="Lawson B."/>
            <person name="Price S.J."/>
            <person name="Stengle A.G."/>
            <person name="Grear D.A."/>
            <person name="Lorch J.M."/>
        </authorList>
    </citation>
    <scope>NUCLEOTIDE SEQUENCE</scope>
    <source>
        <strain evidence="1">NWHC 24266-5</strain>
    </source>
</reference>
<proteinExistence type="predicted"/>
<organism evidence="1">
    <name type="scientific">Ophidiomyces ophidiicola</name>
    <dbReference type="NCBI Taxonomy" id="1387563"/>
    <lineage>
        <taxon>Eukaryota</taxon>
        <taxon>Fungi</taxon>
        <taxon>Dikarya</taxon>
        <taxon>Ascomycota</taxon>
        <taxon>Pezizomycotina</taxon>
        <taxon>Eurotiomycetes</taxon>
        <taxon>Eurotiomycetidae</taxon>
        <taxon>Onygenales</taxon>
        <taxon>Onygenaceae</taxon>
        <taxon>Ophidiomyces</taxon>
    </lineage>
</organism>
<comment type="caution">
    <text evidence="1">The sequence shown here is derived from an EMBL/GenBank/DDBJ whole genome shotgun (WGS) entry which is preliminary data.</text>
</comment>
<dbReference type="EMBL" id="JALBCA010000017">
    <property type="protein sequence ID" value="KAI2390549.1"/>
    <property type="molecule type" value="Genomic_DNA"/>
</dbReference>
<evidence type="ECO:0000313" key="1">
    <source>
        <dbReference type="EMBL" id="KAI2390549.1"/>
    </source>
</evidence>
<accession>A0ACB8V1R4</accession>
<gene>
    <name evidence="1" type="ORF">LOY88_001634</name>
</gene>
<name>A0ACB8V1R4_9EURO</name>